<keyword evidence="2" id="KW-1185">Reference proteome</keyword>
<dbReference type="EMBL" id="CM046106">
    <property type="protein sequence ID" value="KAI8435632.1"/>
    <property type="molecule type" value="Genomic_DNA"/>
</dbReference>
<evidence type="ECO:0000313" key="1">
    <source>
        <dbReference type="EMBL" id="KAI8435632.1"/>
    </source>
</evidence>
<gene>
    <name evidence="1" type="ORF">MSG28_003897</name>
</gene>
<protein>
    <submittedName>
        <fullName evidence="1">Uncharacterized protein</fullName>
    </submittedName>
</protein>
<sequence>LIKGETAVLILARGGSKGVRLKNLQTVRGSSLVTRAIHTAKAAGFSDVTVSTDHPLIALESIKTTDWAPSIWGAAEFLASRPNVEVLVLIQATSPFLQPSHLNRALQKITDPKPFDCVFSVTRSYKLRWKPAEKGVIPLNFDISARPRRQDWDGELLETGAFYIARRNLVLDGCFQNS</sequence>
<feature type="non-terminal residue" evidence="1">
    <location>
        <position position="1"/>
    </location>
</feature>
<evidence type="ECO:0000313" key="2">
    <source>
        <dbReference type="Proteomes" id="UP001064048"/>
    </source>
</evidence>
<dbReference type="Proteomes" id="UP001064048">
    <property type="component" value="Chromosome 6"/>
</dbReference>
<reference evidence="1 2" key="1">
    <citation type="journal article" date="2022" name="Genome Biol. Evol.">
        <title>The Spruce Budworm Genome: Reconstructing the Evolutionary History of Antifreeze Proteins.</title>
        <authorList>
            <person name="Beliveau C."/>
            <person name="Gagne P."/>
            <person name="Picq S."/>
            <person name="Vernygora O."/>
            <person name="Keeling C.I."/>
            <person name="Pinkney K."/>
            <person name="Doucet D."/>
            <person name="Wen F."/>
            <person name="Johnston J.S."/>
            <person name="Maaroufi H."/>
            <person name="Boyle B."/>
            <person name="Laroche J."/>
            <person name="Dewar K."/>
            <person name="Juretic N."/>
            <person name="Blackburn G."/>
            <person name="Nisole A."/>
            <person name="Brunet B."/>
            <person name="Brandao M."/>
            <person name="Lumley L."/>
            <person name="Duan J."/>
            <person name="Quan G."/>
            <person name="Lucarotti C.J."/>
            <person name="Roe A.D."/>
            <person name="Sperling F.A.H."/>
            <person name="Levesque R.C."/>
            <person name="Cusson M."/>
        </authorList>
    </citation>
    <scope>NUCLEOTIDE SEQUENCE [LARGE SCALE GENOMIC DNA]</scope>
    <source>
        <strain evidence="1">Glfc:IPQL:Cfum</strain>
    </source>
</reference>
<proteinExistence type="predicted"/>
<comment type="caution">
    <text evidence="1">The sequence shown here is derived from an EMBL/GenBank/DDBJ whole genome shotgun (WGS) entry which is preliminary data.</text>
</comment>
<organism evidence="1 2">
    <name type="scientific">Choristoneura fumiferana</name>
    <name type="common">Spruce budworm moth</name>
    <name type="synonym">Archips fumiferana</name>
    <dbReference type="NCBI Taxonomy" id="7141"/>
    <lineage>
        <taxon>Eukaryota</taxon>
        <taxon>Metazoa</taxon>
        <taxon>Ecdysozoa</taxon>
        <taxon>Arthropoda</taxon>
        <taxon>Hexapoda</taxon>
        <taxon>Insecta</taxon>
        <taxon>Pterygota</taxon>
        <taxon>Neoptera</taxon>
        <taxon>Endopterygota</taxon>
        <taxon>Lepidoptera</taxon>
        <taxon>Glossata</taxon>
        <taxon>Ditrysia</taxon>
        <taxon>Tortricoidea</taxon>
        <taxon>Tortricidae</taxon>
        <taxon>Tortricinae</taxon>
        <taxon>Choristoneura</taxon>
    </lineage>
</organism>
<accession>A0ACC0KHN3</accession>
<feature type="non-terminal residue" evidence="1">
    <location>
        <position position="178"/>
    </location>
</feature>
<name>A0ACC0KHN3_CHOFU</name>